<dbReference type="InterPro" id="IPR003018">
    <property type="entry name" value="GAF"/>
</dbReference>
<dbReference type="Gene3D" id="3.30.565.10">
    <property type="entry name" value="Histidine kinase-like ATPase, C-terminal domain"/>
    <property type="match status" value="1"/>
</dbReference>
<dbReference type="SMART" id="SM00388">
    <property type="entry name" value="HisKA"/>
    <property type="match status" value="1"/>
</dbReference>
<evidence type="ECO:0000256" key="6">
    <source>
        <dbReference type="PROSITE-ProRule" id="PRU00169"/>
    </source>
</evidence>
<dbReference type="Gene3D" id="1.10.287.130">
    <property type="match status" value="1"/>
</dbReference>
<keyword evidence="5 10" id="KW-0418">Kinase</keyword>
<dbReference type="RefSeq" id="WP_183211697.1">
    <property type="nucleotide sequence ID" value="NZ_JACHOR010000001.1"/>
</dbReference>
<dbReference type="CDD" id="cd00082">
    <property type="entry name" value="HisKA"/>
    <property type="match status" value="1"/>
</dbReference>
<evidence type="ECO:0000256" key="5">
    <source>
        <dbReference type="ARBA" id="ARBA00022777"/>
    </source>
</evidence>
<dbReference type="InterPro" id="IPR011006">
    <property type="entry name" value="CheY-like_superfamily"/>
</dbReference>
<dbReference type="GO" id="GO:0000155">
    <property type="term" value="F:phosphorelay sensor kinase activity"/>
    <property type="evidence" value="ECO:0007669"/>
    <property type="project" value="InterPro"/>
</dbReference>
<keyword evidence="7" id="KW-0175">Coiled coil</keyword>
<sequence>MISVPAPSDDLLAKIERLERRLAREREARQMAERIAEQGTRDLFVKRQRLKLVESIASAANLLDDPSDAFRVALDEICTYTGWATGHVWILADYPSDTVKLVSSGVWSSDSSVEAKAFRRVTESMSFGPGPSLPGRVLQKRQAVWISDIALDVHFQRTQVARECGLRAAFAFPALIGTEVGAVLEFFQGWPREPDETLMRTVEQIGAQLGRVVERKRNSDRAAIDKAALEAEHRAAEQASRAKSAFLAVTSHEVRTPLNAVLGLAQTLRREPLTPGQHELVDGVLASGEMLLRLLNAVLDMSKIEANEVTAHLSDFDPGTMVGAIVRIWTPYAREQGIELSLDTTELGSRLIRSDEGRIEQTVVNLVANAIKFTPRGESIAIRVSSVEGSLRVEVIDGGPGVDDSDRERIFQPFEQTETGREAGGTGLGLSICTGNVRLLGGEIGTDRTETGRSRFWFQCPVETSTRVHLEQPVEPDEVQGGLRVLAAEDNPANRRVLQLLLAPANVELTFAEDGQQALNALATARFDLVLMDANMPVMDGVEAVRRIRSGDLAPGATIQMLTANAFTDDVSRYMAAGADGVLTKPIHLPSLFAVLAACGKAVPSSSAVALSH</sequence>
<dbReference type="InterPro" id="IPR036097">
    <property type="entry name" value="HisK_dim/P_sf"/>
</dbReference>
<feature type="coiled-coil region" evidence="7">
    <location>
        <begin position="8"/>
        <end position="35"/>
    </location>
</feature>
<evidence type="ECO:0000256" key="1">
    <source>
        <dbReference type="ARBA" id="ARBA00000085"/>
    </source>
</evidence>
<evidence type="ECO:0000259" key="8">
    <source>
        <dbReference type="PROSITE" id="PS50109"/>
    </source>
</evidence>
<dbReference type="Pfam" id="PF02518">
    <property type="entry name" value="HATPase_c"/>
    <property type="match status" value="1"/>
</dbReference>
<keyword evidence="3 6" id="KW-0597">Phosphoprotein</keyword>
<comment type="catalytic activity">
    <reaction evidence="1">
        <text>ATP + protein L-histidine = ADP + protein N-phospho-L-histidine.</text>
        <dbReference type="EC" id="2.7.13.3"/>
    </reaction>
</comment>
<dbReference type="PROSITE" id="PS50110">
    <property type="entry name" value="RESPONSE_REGULATORY"/>
    <property type="match status" value="1"/>
</dbReference>
<dbReference type="SMART" id="SM00065">
    <property type="entry name" value="GAF"/>
    <property type="match status" value="1"/>
</dbReference>
<evidence type="ECO:0000256" key="4">
    <source>
        <dbReference type="ARBA" id="ARBA00022679"/>
    </source>
</evidence>
<dbReference type="CDD" id="cd17546">
    <property type="entry name" value="REC_hyHK_CKI1_RcsC-like"/>
    <property type="match status" value="1"/>
</dbReference>
<evidence type="ECO:0000256" key="7">
    <source>
        <dbReference type="SAM" id="Coils"/>
    </source>
</evidence>
<feature type="modified residue" description="4-aspartylphosphate" evidence="6">
    <location>
        <position position="533"/>
    </location>
</feature>
<dbReference type="SMART" id="SM00387">
    <property type="entry name" value="HATPase_c"/>
    <property type="match status" value="1"/>
</dbReference>
<dbReference type="PRINTS" id="PR00344">
    <property type="entry name" value="BCTRLSENSOR"/>
</dbReference>
<dbReference type="InterPro" id="IPR003661">
    <property type="entry name" value="HisK_dim/P_dom"/>
</dbReference>
<dbReference type="EMBL" id="JACHOR010000001">
    <property type="protein sequence ID" value="MBB5744732.1"/>
    <property type="molecule type" value="Genomic_DNA"/>
</dbReference>
<reference evidence="10 11" key="1">
    <citation type="submission" date="2020-08" db="EMBL/GenBank/DDBJ databases">
        <title>Genomic Encyclopedia of Type Strains, Phase IV (KMG-IV): sequencing the most valuable type-strain genomes for metagenomic binning, comparative biology and taxonomic classification.</title>
        <authorList>
            <person name="Goeker M."/>
        </authorList>
    </citation>
    <scope>NUCLEOTIDE SEQUENCE [LARGE SCALE GENOMIC DNA]</scope>
    <source>
        <strain evidence="10 11">DSM 4737</strain>
    </source>
</reference>
<dbReference type="Proteomes" id="UP000545037">
    <property type="component" value="Unassembled WGS sequence"/>
</dbReference>
<dbReference type="Gene3D" id="3.40.50.2300">
    <property type="match status" value="1"/>
</dbReference>
<dbReference type="SUPFAM" id="SSF55874">
    <property type="entry name" value="ATPase domain of HSP90 chaperone/DNA topoisomerase II/histidine kinase"/>
    <property type="match status" value="1"/>
</dbReference>
<dbReference type="InterPro" id="IPR004358">
    <property type="entry name" value="Sig_transdc_His_kin-like_C"/>
</dbReference>
<dbReference type="InterPro" id="IPR005467">
    <property type="entry name" value="His_kinase_dom"/>
</dbReference>
<dbReference type="InterPro" id="IPR001789">
    <property type="entry name" value="Sig_transdc_resp-reg_receiver"/>
</dbReference>
<evidence type="ECO:0000259" key="9">
    <source>
        <dbReference type="PROSITE" id="PS50110"/>
    </source>
</evidence>
<proteinExistence type="predicted"/>
<dbReference type="Pfam" id="PF13185">
    <property type="entry name" value="GAF_2"/>
    <property type="match status" value="1"/>
</dbReference>
<organism evidence="10 11">
    <name type="scientific">Brevundimonas variabilis</name>
    <dbReference type="NCBI Taxonomy" id="74312"/>
    <lineage>
        <taxon>Bacteria</taxon>
        <taxon>Pseudomonadati</taxon>
        <taxon>Pseudomonadota</taxon>
        <taxon>Alphaproteobacteria</taxon>
        <taxon>Caulobacterales</taxon>
        <taxon>Caulobacteraceae</taxon>
        <taxon>Brevundimonas</taxon>
    </lineage>
</organism>
<evidence type="ECO:0000313" key="10">
    <source>
        <dbReference type="EMBL" id="MBB5744732.1"/>
    </source>
</evidence>
<dbReference type="EC" id="2.7.13.3" evidence="2"/>
<dbReference type="PANTHER" id="PTHR43047">
    <property type="entry name" value="TWO-COMPONENT HISTIDINE PROTEIN KINASE"/>
    <property type="match status" value="1"/>
</dbReference>
<dbReference type="AlphaFoldDB" id="A0A7W9FCZ8"/>
<dbReference type="SUPFAM" id="SSF47384">
    <property type="entry name" value="Homodimeric domain of signal transducing histidine kinase"/>
    <property type="match status" value="1"/>
</dbReference>
<gene>
    <name evidence="10" type="ORF">GGR13_000304</name>
</gene>
<evidence type="ECO:0000256" key="3">
    <source>
        <dbReference type="ARBA" id="ARBA00022553"/>
    </source>
</evidence>
<dbReference type="SUPFAM" id="SSF55781">
    <property type="entry name" value="GAF domain-like"/>
    <property type="match status" value="1"/>
</dbReference>
<feature type="domain" description="Histidine kinase" evidence="8">
    <location>
        <begin position="249"/>
        <end position="464"/>
    </location>
</feature>
<dbReference type="Pfam" id="PF00512">
    <property type="entry name" value="HisKA"/>
    <property type="match status" value="1"/>
</dbReference>
<dbReference type="InterPro" id="IPR003594">
    <property type="entry name" value="HATPase_dom"/>
</dbReference>
<dbReference type="SUPFAM" id="SSF52172">
    <property type="entry name" value="CheY-like"/>
    <property type="match status" value="1"/>
</dbReference>
<accession>A0A7W9FCZ8</accession>
<dbReference type="Gene3D" id="3.30.450.40">
    <property type="match status" value="1"/>
</dbReference>
<evidence type="ECO:0000313" key="11">
    <source>
        <dbReference type="Proteomes" id="UP000545037"/>
    </source>
</evidence>
<name>A0A7W9FCZ8_9CAUL</name>
<evidence type="ECO:0000256" key="2">
    <source>
        <dbReference type="ARBA" id="ARBA00012438"/>
    </source>
</evidence>
<dbReference type="InterPro" id="IPR036890">
    <property type="entry name" value="HATPase_C_sf"/>
</dbReference>
<dbReference type="SMART" id="SM00448">
    <property type="entry name" value="REC"/>
    <property type="match status" value="1"/>
</dbReference>
<keyword evidence="11" id="KW-1185">Reference proteome</keyword>
<comment type="caution">
    <text evidence="10">The sequence shown here is derived from an EMBL/GenBank/DDBJ whole genome shotgun (WGS) entry which is preliminary data.</text>
</comment>
<protein>
    <recommendedName>
        <fullName evidence="2">histidine kinase</fullName>
        <ecNumber evidence="2">2.7.13.3</ecNumber>
    </recommendedName>
</protein>
<dbReference type="Pfam" id="PF00072">
    <property type="entry name" value="Response_reg"/>
    <property type="match status" value="1"/>
</dbReference>
<keyword evidence="4" id="KW-0808">Transferase</keyword>
<feature type="domain" description="Response regulatory" evidence="9">
    <location>
        <begin position="484"/>
        <end position="600"/>
    </location>
</feature>
<dbReference type="InterPro" id="IPR029016">
    <property type="entry name" value="GAF-like_dom_sf"/>
</dbReference>
<dbReference type="PROSITE" id="PS50109">
    <property type="entry name" value="HIS_KIN"/>
    <property type="match status" value="1"/>
</dbReference>